<comment type="function">
    <text evidence="9">Thought to be a Golgi-localized beta-glycan synthase that polymerize the backbones of noncellulosic polysaccharides (hemicelluloses) of plant cell wall.</text>
</comment>
<proteinExistence type="inferred from homology"/>
<evidence type="ECO:0000256" key="14">
    <source>
        <dbReference type="SAM" id="Phobius"/>
    </source>
</evidence>
<evidence type="ECO:0000256" key="2">
    <source>
        <dbReference type="ARBA" id="ARBA00022676"/>
    </source>
</evidence>
<feature type="binding site" evidence="13">
    <location>
        <position position="307"/>
    </location>
    <ligand>
        <name>Mn(2+)</name>
        <dbReference type="ChEBI" id="CHEBI:29035"/>
    </ligand>
</feature>
<feature type="transmembrane region" description="Helical" evidence="14">
    <location>
        <begin position="707"/>
        <end position="727"/>
    </location>
</feature>
<dbReference type="AlphaFoldDB" id="A0AAQ3JPX3"/>
<evidence type="ECO:0000256" key="5">
    <source>
        <dbReference type="ARBA" id="ARBA00022989"/>
    </source>
</evidence>
<dbReference type="PANTHER" id="PTHR13301">
    <property type="entry name" value="X-BOX TRANSCRIPTION FACTOR-RELATED"/>
    <property type="match status" value="1"/>
</dbReference>
<organism evidence="15 16">
    <name type="scientific">Canna indica</name>
    <name type="common">Indian-shot</name>
    <dbReference type="NCBI Taxonomy" id="4628"/>
    <lineage>
        <taxon>Eukaryota</taxon>
        <taxon>Viridiplantae</taxon>
        <taxon>Streptophyta</taxon>
        <taxon>Embryophyta</taxon>
        <taxon>Tracheophyta</taxon>
        <taxon>Spermatophyta</taxon>
        <taxon>Magnoliopsida</taxon>
        <taxon>Liliopsida</taxon>
        <taxon>Zingiberales</taxon>
        <taxon>Cannaceae</taxon>
        <taxon>Canna</taxon>
    </lineage>
</organism>
<evidence type="ECO:0000256" key="1">
    <source>
        <dbReference type="ARBA" id="ARBA00004653"/>
    </source>
</evidence>
<sequence length="732" mass="82887">MGDGSRALFETKGGRKLNRIWYKLYAFSAFAGLCLIWAYRATHIPEARERGRRWAWIGIFGAELWFGFYWVLTQAVRWNPTRRFTFKERLTQRYQDKLPNVDIFVCTADPTIEPPTMVINTVLSVMAYEYPTEKLSVYLSDDGGSELTFYALLEASRFAKTWLPFCRKHKVEPRCPATFFEETSKDGNHQSVDWLATKSLYKEMESRIDAAVKLGKVPADQRKQHKGFSEWSCSAATPRDHQAIVQILIDGRDQEAEDNEGFKLPTLVYMAREKRPTHHHNFKAGAMNSLLRVSSEISNGAVILNVDCDMYSNNSQTMKDALCFFMDEEKGHEFAYVQVAQTFNNITKNDIYGNSLRLMSEVDFYGLDGVGGPLYVGSGCFHRRESLMGKKYDANSKPQLELRRNNLEANTSTLEEKAKSLIACRYEDNTEWGKEMGLKYGCPVEDVITGLSIQCRGWKSIYFNPSRMGFLGVAPITLAQTLIQHKRWSEGDLQIFCSEYCPLIFGHGKIKLALQFAYSMYCLWAPCSFPTLYYAVVLPVTLLRGISLYPSVNDIWFLPFAYVITTTKICSLLEAFGAGYTVRRWWNEQRMWLFKRLASYPFAVVDTFLKLLGASNSSFVITAKVADGEVAKRYEQELMEFGSASLMFTILAMTAMLNFACLIRGVQRLVWDGGIGLLVQLVACATVVLINIPVYGAMFLRKDGGRMPSSVTFASVGLAILALVIPVQQSGV</sequence>
<evidence type="ECO:0000256" key="8">
    <source>
        <dbReference type="ARBA" id="ARBA00023316"/>
    </source>
</evidence>
<evidence type="ECO:0000313" key="16">
    <source>
        <dbReference type="Proteomes" id="UP001327560"/>
    </source>
</evidence>
<evidence type="ECO:0000256" key="3">
    <source>
        <dbReference type="ARBA" id="ARBA00022679"/>
    </source>
</evidence>
<gene>
    <name evidence="15" type="ORF">Cni_G01661</name>
</gene>
<evidence type="ECO:0000256" key="6">
    <source>
        <dbReference type="ARBA" id="ARBA00023034"/>
    </source>
</evidence>
<evidence type="ECO:0008006" key="17">
    <source>
        <dbReference type="Google" id="ProtNLM"/>
    </source>
</evidence>
<dbReference type="GO" id="GO:0071555">
    <property type="term" value="P:cell wall organization"/>
    <property type="evidence" value="ECO:0007669"/>
    <property type="project" value="UniProtKB-KW"/>
</dbReference>
<keyword evidence="8" id="KW-0961">Cell wall biogenesis/degradation</keyword>
<dbReference type="Pfam" id="PF03552">
    <property type="entry name" value="Cellulose_synt"/>
    <property type="match status" value="2"/>
</dbReference>
<feature type="active site" evidence="11">
    <location>
        <position position="446"/>
    </location>
</feature>
<evidence type="ECO:0000256" key="11">
    <source>
        <dbReference type="PIRSR" id="PIRSR605150-1"/>
    </source>
</evidence>
<feature type="transmembrane region" description="Helical" evidence="14">
    <location>
        <begin position="20"/>
        <end position="39"/>
    </location>
</feature>
<evidence type="ECO:0000256" key="10">
    <source>
        <dbReference type="ARBA" id="ARBA00060766"/>
    </source>
</evidence>
<dbReference type="GO" id="GO:0071669">
    <property type="term" value="P:plant-type cell wall organization or biogenesis"/>
    <property type="evidence" value="ECO:0007669"/>
    <property type="project" value="UniProtKB-ARBA"/>
</dbReference>
<comment type="subcellular location">
    <subcellularLocation>
        <location evidence="1">Golgi apparatus membrane</location>
        <topology evidence="1">Multi-pass membrane protein</topology>
    </subcellularLocation>
</comment>
<keyword evidence="7 14" id="KW-0472">Membrane</keyword>
<dbReference type="InterPro" id="IPR005150">
    <property type="entry name" value="Cellulose_synth"/>
</dbReference>
<feature type="binding site" evidence="12">
    <location>
        <position position="142"/>
    </location>
    <ligand>
        <name>UDP-alpha-D-glucose</name>
        <dbReference type="ChEBI" id="CHEBI:58885"/>
    </ligand>
</feature>
<keyword evidence="6" id="KW-0333">Golgi apparatus</keyword>
<dbReference type="Proteomes" id="UP001327560">
    <property type="component" value="Chromosome 1"/>
</dbReference>
<dbReference type="GO" id="GO:0030244">
    <property type="term" value="P:cellulose biosynthetic process"/>
    <property type="evidence" value="ECO:0007669"/>
    <property type="project" value="InterPro"/>
</dbReference>
<feature type="active site" evidence="11">
    <location>
        <position position="142"/>
    </location>
</feature>
<dbReference type="Gene3D" id="3.90.550.10">
    <property type="entry name" value="Spore Coat Polysaccharide Biosynthesis Protein SpsA, Chain A"/>
    <property type="match status" value="2"/>
</dbReference>
<keyword evidence="5 14" id="KW-1133">Transmembrane helix</keyword>
<dbReference type="EMBL" id="CP136890">
    <property type="protein sequence ID" value="WOK92969.1"/>
    <property type="molecule type" value="Genomic_DNA"/>
</dbReference>
<keyword evidence="4 14" id="KW-0812">Transmembrane</keyword>
<feature type="binding site" evidence="13">
    <location>
        <position position="283"/>
    </location>
    <ligand>
        <name>Mn(2+)</name>
        <dbReference type="ChEBI" id="CHEBI:29035"/>
    </ligand>
</feature>
<feature type="transmembrane region" description="Helical" evidence="14">
    <location>
        <begin position="516"/>
        <end position="536"/>
    </location>
</feature>
<feature type="transmembrane region" description="Helical" evidence="14">
    <location>
        <begin position="675"/>
        <end position="695"/>
    </location>
</feature>
<dbReference type="GO" id="GO:0016760">
    <property type="term" value="F:cellulose synthase (UDP-forming) activity"/>
    <property type="evidence" value="ECO:0007669"/>
    <property type="project" value="InterPro"/>
</dbReference>
<evidence type="ECO:0000256" key="12">
    <source>
        <dbReference type="PIRSR" id="PIRSR605150-2"/>
    </source>
</evidence>
<evidence type="ECO:0000256" key="7">
    <source>
        <dbReference type="ARBA" id="ARBA00023136"/>
    </source>
</evidence>
<keyword evidence="16" id="KW-1185">Reference proteome</keyword>
<evidence type="ECO:0000256" key="13">
    <source>
        <dbReference type="PIRSR" id="PIRSR605150-3"/>
    </source>
</evidence>
<evidence type="ECO:0000313" key="15">
    <source>
        <dbReference type="EMBL" id="WOK92969.1"/>
    </source>
</evidence>
<evidence type="ECO:0000256" key="9">
    <source>
        <dbReference type="ARBA" id="ARBA00037405"/>
    </source>
</evidence>
<dbReference type="GO" id="GO:0000139">
    <property type="term" value="C:Golgi membrane"/>
    <property type="evidence" value="ECO:0007669"/>
    <property type="project" value="UniProtKB-SubCell"/>
</dbReference>
<name>A0AAQ3JPX3_9LILI</name>
<dbReference type="FunFam" id="3.90.550.10:FF:000112">
    <property type="entry name" value="Cellulose synthase-like protein E1"/>
    <property type="match status" value="1"/>
</dbReference>
<feature type="transmembrane region" description="Helical" evidence="14">
    <location>
        <begin position="556"/>
        <end position="576"/>
    </location>
</feature>
<feature type="transmembrane region" description="Helical" evidence="14">
    <location>
        <begin position="54"/>
        <end position="72"/>
    </location>
</feature>
<keyword evidence="3" id="KW-0808">Transferase</keyword>
<evidence type="ECO:0000256" key="4">
    <source>
        <dbReference type="ARBA" id="ARBA00022692"/>
    </source>
</evidence>
<dbReference type="FunFam" id="3.90.550.10:FF:000138">
    <property type="entry name" value="Cellulose synthase isolog"/>
    <property type="match status" value="1"/>
</dbReference>
<feature type="binding site" evidence="12">
    <location>
        <position position="113"/>
    </location>
    <ligand>
        <name>UDP-alpha-D-glucose</name>
        <dbReference type="ChEBI" id="CHEBI:58885"/>
    </ligand>
</feature>
<comment type="similarity">
    <text evidence="10">Belongs to the glycosyltransferase 2 family. Plant cellulose synthase-like E subfamily.</text>
</comment>
<accession>A0AAQ3JPX3</accession>
<protein>
    <recommendedName>
        <fullName evidence="17">Cellulose synthase-like protein E6</fullName>
    </recommendedName>
</protein>
<dbReference type="InterPro" id="IPR029044">
    <property type="entry name" value="Nucleotide-diphossugar_trans"/>
</dbReference>
<reference evidence="15 16" key="1">
    <citation type="submission" date="2023-10" db="EMBL/GenBank/DDBJ databases">
        <title>Chromosome-scale genome assembly provides insights into flower coloration mechanisms of Canna indica.</title>
        <authorList>
            <person name="Li C."/>
        </authorList>
    </citation>
    <scope>NUCLEOTIDE SEQUENCE [LARGE SCALE GENOMIC DNA]</scope>
    <source>
        <tissue evidence="15">Flower</tissue>
    </source>
</reference>
<keyword evidence="2" id="KW-0328">Glycosyltransferase</keyword>
<feature type="transmembrane region" description="Helical" evidence="14">
    <location>
        <begin position="641"/>
        <end position="663"/>
    </location>
</feature>